<name>A0ABQ7K858_9FUNG</name>
<feature type="region of interest" description="Disordered" evidence="1">
    <location>
        <begin position="14"/>
        <end position="53"/>
    </location>
</feature>
<proteinExistence type="predicted"/>
<evidence type="ECO:0000313" key="3">
    <source>
        <dbReference type="Proteomes" id="UP001194696"/>
    </source>
</evidence>
<evidence type="ECO:0000256" key="1">
    <source>
        <dbReference type="SAM" id="MobiDB-lite"/>
    </source>
</evidence>
<keyword evidence="3" id="KW-1185">Reference proteome</keyword>
<organism evidence="2 3">
    <name type="scientific">Linnemannia gamsii</name>
    <dbReference type="NCBI Taxonomy" id="64522"/>
    <lineage>
        <taxon>Eukaryota</taxon>
        <taxon>Fungi</taxon>
        <taxon>Fungi incertae sedis</taxon>
        <taxon>Mucoromycota</taxon>
        <taxon>Mortierellomycotina</taxon>
        <taxon>Mortierellomycetes</taxon>
        <taxon>Mortierellales</taxon>
        <taxon>Mortierellaceae</taxon>
        <taxon>Linnemannia</taxon>
    </lineage>
</organism>
<reference evidence="2 3" key="1">
    <citation type="journal article" date="2020" name="Fungal Divers.">
        <title>Resolving the Mortierellaceae phylogeny through synthesis of multi-gene phylogenetics and phylogenomics.</title>
        <authorList>
            <person name="Vandepol N."/>
            <person name="Liber J."/>
            <person name="Desiro A."/>
            <person name="Na H."/>
            <person name="Kennedy M."/>
            <person name="Barry K."/>
            <person name="Grigoriev I.V."/>
            <person name="Miller A.N."/>
            <person name="O'Donnell K."/>
            <person name="Stajich J.E."/>
            <person name="Bonito G."/>
        </authorList>
    </citation>
    <scope>NUCLEOTIDE SEQUENCE [LARGE SCALE GENOMIC DNA]</scope>
    <source>
        <strain evidence="2 3">AD045</strain>
    </source>
</reference>
<dbReference type="Proteomes" id="UP001194696">
    <property type="component" value="Unassembled WGS sequence"/>
</dbReference>
<feature type="region of interest" description="Disordered" evidence="1">
    <location>
        <begin position="234"/>
        <end position="286"/>
    </location>
</feature>
<dbReference type="EMBL" id="JAAAIM010000184">
    <property type="protein sequence ID" value="KAG0292737.1"/>
    <property type="molecule type" value="Genomic_DNA"/>
</dbReference>
<evidence type="ECO:0000313" key="2">
    <source>
        <dbReference type="EMBL" id="KAG0292737.1"/>
    </source>
</evidence>
<accession>A0ABQ7K858</accession>
<gene>
    <name evidence="2" type="ORF">BGZ96_003761</name>
</gene>
<feature type="region of interest" description="Disordered" evidence="1">
    <location>
        <begin position="192"/>
        <end position="214"/>
    </location>
</feature>
<sequence>MVLFDSIRFEHSTSSTTAPALSTADQSTASSIEAAAQAASQPSTSTTEAAPPEPLSITKIESSLPPLRGATVNFAGHVEKHNENAIHLEKFYNGKMYTFKKHKRMTKKARQEEFYKLADSLLRMVGGSIGEKKKKDQIVVVGIGMGGHARLAIWSSEYTSIIAARNAPPANVLSGRRRASVAFTAPLSQVHAPGYHGKAQHRQYPQEPRGEPRETAVLAACRQGWQNYPWHERGRASTAGQKDAPGPSQQATSTSSGTLKRQAKKGSEPDLDKATKRTKATVAKQG</sequence>
<feature type="compositionally biased region" description="Polar residues" evidence="1">
    <location>
        <begin position="247"/>
        <end position="259"/>
    </location>
</feature>
<comment type="caution">
    <text evidence="2">The sequence shown here is derived from an EMBL/GenBank/DDBJ whole genome shotgun (WGS) entry which is preliminary data.</text>
</comment>
<feature type="compositionally biased region" description="Low complexity" evidence="1">
    <location>
        <begin position="14"/>
        <end position="50"/>
    </location>
</feature>
<protein>
    <submittedName>
        <fullName evidence="2">Uncharacterized protein</fullName>
    </submittedName>
</protein>
<feature type="compositionally biased region" description="Basic and acidic residues" evidence="1">
    <location>
        <begin position="265"/>
        <end position="275"/>
    </location>
</feature>